<reference evidence="4" key="1">
    <citation type="submission" date="2025-08" db="UniProtKB">
        <authorList>
            <consortium name="RefSeq"/>
        </authorList>
    </citation>
    <scope>IDENTIFICATION</scope>
</reference>
<dbReference type="KEGG" id="dci:108253385"/>
<feature type="region of interest" description="Disordered" evidence="1">
    <location>
        <begin position="233"/>
        <end position="262"/>
    </location>
</feature>
<feature type="compositionally biased region" description="Low complexity" evidence="1">
    <location>
        <begin position="324"/>
        <end position="336"/>
    </location>
</feature>
<dbReference type="PROSITE" id="PS50967">
    <property type="entry name" value="HRDC"/>
    <property type="match status" value="1"/>
</dbReference>
<dbReference type="RefSeq" id="XP_017302737.1">
    <property type="nucleotide sequence ID" value="XM_017447248.2"/>
</dbReference>
<dbReference type="GO" id="GO:0003676">
    <property type="term" value="F:nucleic acid binding"/>
    <property type="evidence" value="ECO:0007669"/>
    <property type="project" value="InterPro"/>
</dbReference>
<evidence type="ECO:0000256" key="1">
    <source>
        <dbReference type="SAM" id="MobiDB-lite"/>
    </source>
</evidence>
<gene>
    <name evidence="4" type="primary">LOC108253385</name>
</gene>
<feature type="region of interest" description="Disordered" evidence="1">
    <location>
        <begin position="119"/>
        <end position="168"/>
    </location>
</feature>
<feature type="compositionally biased region" description="Polar residues" evidence="1">
    <location>
        <begin position="194"/>
        <end position="205"/>
    </location>
</feature>
<feature type="domain" description="HRDC" evidence="2">
    <location>
        <begin position="39"/>
        <end position="118"/>
    </location>
</feature>
<accession>A0A1S4EKU5</accession>
<protein>
    <submittedName>
        <fullName evidence="4">Uncharacterized protein LOC108253385</fullName>
    </submittedName>
</protein>
<feature type="region of interest" description="Disordered" evidence="1">
    <location>
        <begin position="193"/>
        <end position="212"/>
    </location>
</feature>
<evidence type="ECO:0000313" key="4">
    <source>
        <dbReference type="RefSeq" id="XP_017302737.1"/>
    </source>
</evidence>
<dbReference type="Proteomes" id="UP000079169">
    <property type="component" value="Unplaced"/>
</dbReference>
<feature type="compositionally biased region" description="Low complexity" evidence="1">
    <location>
        <begin position="247"/>
        <end position="261"/>
    </location>
</feature>
<dbReference type="Pfam" id="PF00570">
    <property type="entry name" value="HRDC"/>
    <property type="match status" value="1"/>
</dbReference>
<name>A0A1S4EKU5_DIACI</name>
<keyword evidence="3" id="KW-1185">Reference proteome</keyword>
<evidence type="ECO:0000259" key="2">
    <source>
        <dbReference type="PROSITE" id="PS50967"/>
    </source>
</evidence>
<dbReference type="GeneID" id="108253385"/>
<dbReference type="InterPro" id="IPR010997">
    <property type="entry name" value="HRDC-like_sf"/>
</dbReference>
<evidence type="ECO:0000313" key="3">
    <source>
        <dbReference type="Proteomes" id="UP000079169"/>
    </source>
</evidence>
<feature type="compositionally biased region" description="Basic and acidic residues" evidence="1">
    <location>
        <begin position="129"/>
        <end position="139"/>
    </location>
</feature>
<feature type="compositionally biased region" description="Polar residues" evidence="1">
    <location>
        <begin position="159"/>
        <end position="168"/>
    </location>
</feature>
<dbReference type="GO" id="GO:0000166">
    <property type="term" value="F:nucleotide binding"/>
    <property type="evidence" value="ECO:0007669"/>
    <property type="project" value="InterPro"/>
</dbReference>
<feature type="region of interest" description="Disordered" evidence="1">
    <location>
        <begin position="323"/>
        <end position="349"/>
    </location>
</feature>
<organism evidence="3 4">
    <name type="scientific">Diaphorina citri</name>
    <name type="common">Asian citrus psyllid</name>
    <dbReference type="NCBI Taxonomy" id="121845"/>
    <lineage>
        <taxon>Eukaryota</taxon>
        <taxon>Metazoa</taxon>
        <taxon>Ecdysozoa</taxon>
        <taxon>Arthropoda</taxon>
        <taxon>Hexapoda</taxon>
        <taxon>Insecta</taxon>
        <taxon>Pterygota</taxon>
        <taxon>Neoptera</taxon>
        <taxon>Paraneoptera</taxon>
        <taxon>Hemiptera</taxon>
        <taxon>Sternorrhyncha</taxon>
        <taxon>Psylloidea</taxon>
        <taxon>Psyllidae</taxon>
        <taxon>Diaphorininae</taxon>
        <taxon>Diaphorina</taxon>
    </lineage>
</organism>
<dbReference type="SUPFAM" id="SSF47819">
    <property type="entry name" value="HRDC-like"/>
    <property type="match status" value="1"/>
</dbReference>
<dbReference type="SMART" id="SM00341">
    <property type="entry name" value="HRDC"/>
    <property type="match status" value="1"/>
</dbReference>
<dbReference type="Gene3D" id="1.10.150.80">
    <property type="entry name" value="HRDC domain"/>
    <property type="match status" value="1"/>
</dbReference>
<dbReference type="AlphaFoldDB" id="A0A1S4EKU5"/>
<dbReference type="InterPro" id="IPR044876">
    <property type="entry name" value="HRDC_dom_sf"/>
</dbReference>
<sequence>MLELEQVPRGGRMVVENSEVWMSTEARPGREAFEFLPHLKTEDVLFKRLQALRTQIAAEEACLRYMIVTERQLLDMANRKARNKEDLMSCGMNEHKIHKFGRRFLEVIYEVCEFKEPVPDLSEQSSKTDGSKTTEKSQDITETPSINKTHTTGVREENQASNIQIKTVQSVDSAKDDWGDDDLFDGIDYDKLDQSISEPQKNSNSEGKENSEWADDDLFDEIDYDKLDQSISDLEASSSQSDKFDSETNTETYPNYETNTNIKDTLDFQTSSPKHEELKVTTEPSKKIKLDINTGVDTDAKNTSSLAKLSSFKFETKKLNCEPSASASSGSLSSFAFKKKPKSKLSSFM</sequence>
<proteinExistence type="predicted"/>
<dbReference type="InterPro" id="IPR002121">
    <property type="entry name" value="HRDC_dom"/>
</dbReference>
<dbReference type="PaxDb" id="121845-A0A1S4EKU5"/>
<feature type="compositionally biased region" description="Polar residues" evidence="1">
    <location>
        <begin position="140"/>
        <end position="152"/>
    </location>
</feature>